<organism evidence="1 2">
    <name type="scientific">Arachis hypogaea</name>
    <name type="common">Peanut</name>
    <dbReference type="NCBI Taxonomy" id="3818"/>
    <lineage>
        <taxon>Eukaryota</taxon>
        <taxon>Viridiplantae</taxon>
        <taxon>Streptophyta</taxon>
        <taxon>Embryophyta</taxon>
        <taxon>Tracheophyta</taxon>
        <taxon>Spermatophyta</taxon>
        <taxon>Magnoliopsida</taxon>
        <taxon>eudicotyledons</taxon>
        <taxon>Gunneridae</taxon>
        <taxon>Pentapetalae</taxon>
        <taxon>rosids</taxon>
        <taxon>fabids</taxon>
        <taxon>Fabales</taxon>
        <taxon>Fabaceae</taxon>
        <taxon>Papilionoideae</taxon>
        <taxon>50 kb inversion clade</taxon>
        <taxon>dalbergioids sensu lato</taxon>
        <taxon>Dalbergieae</taxon>
        <taxon>Pterocarpus clade</taxon>
        <taxon>Arachis</taxon>
    </lineage>
</organism>
<dbReference type="EMBL" id="SDMP01000017">
    <property type="protein sequence ID" value="RYQ99157.1"/>
    <property type="molecule type" value="Genomic_DNA"/>
</dbReference>
<gene>
    <name evidence="1" type="ORF">Ahy_B07g087043</name>
</gene>
<accession>A0A444YBG5</accession>
<evidence type="ECO:0000313" key="1">
    <source>
        <dbReference type="EMBL" id="RYQ99157.1"/>
    </source>
</evidence>
<evidence type="ECO:0000313" key="2">
    <source>
        <dbReference type="Proteomes" id="UP000289738"/>
    </source>
</evidence>
<reference evidence="1 2" key="1">
    <citation type="submission" date="2019-01" db="EMBL/GenBank/DDBJ databases">
        <title>Sequencing of cultivated peanut Arachis hypogaea provides insights into genome evolution and oil improvement.</title>
        <authorList>
            <person name="Chen X."/>
        </authorList>
    </citation>
    <scope>NUCLEOTIDE SEQUENCE [LARGE SCALE GENOMIC DNA]</scope>
    <source>
        <strain evidence="2">cv. Fuhuasheng</strain>
        <tissue evidence="1">Leaves</tissue>
    </source>
</reference>
<sequence length="157" mass="17113">MENLFHAFDSIEEEDDVLKEIMTSGTVGNMLGKALSPCLGLLIEWSRLIESGDKVANFQLDLRKWAALLTEHYCNPSSPIAVIVFLAARARALFFLLCFAVFICSCRSETSALVGVLKPLLCSAVVPCSVVSSKSRTIRRSPLSLKPLASYSILSGD</sequence>
<name>A0A444YBG5_ARAHY</name>
<keyword evidence="2" id="KW-1185">Reference proteome</keyword>
<dbReference type="Proteomes" id="UP000289738">
    <property type="component" value="Chromosome B07"/>
</dbReference>
<proteinExistence type="predicted"/>
<protein>
    <submittedName>
        <fullName evidence="1">Uncharacterized protein</fullName>
    </submittedName>
</protein>
<comment type="caution">
    <text evidence="1">The sequence shown here is derived from an EMBL/GenBank/DDBJ whole genome shotgun (WGS) entry which is preliminary data.</text>
</comment>
<dbReference type="AlphaFoldDB" id="A0A444YBG5"/>